<evidence type="ECO:0000256" key="2">
    <source>
        <dbReference type="SAM" id="SignalP"/>
    </source>
</evidence>
<dbReference type="Proteomes" id="UP001596111">
    <property type="component" value="Unassembled WGS sequence"/>
</dbReference>
<keyword evidence="4" id="KW-1185">Reference proteome</keyword>
<feature type="signal peptide" evidence="2">
    <location>
        <begin position="1"/>
        <end position="20"/>
    </location>
</feature>
<sequence>MKKYLILLAGGLLCAATAVAASPSPQHDDRGQQDDQDWHGNHGNQDKRDKHDHGDRGRDRGWDDRGDHDRGHGRDREVRYDRDDDRGYYVRHDRGRHEGWYKRGGYIPVEYRDRRYVVEDWQTYHLRQPPYGYRYVRGDDGQFLLVAIASGVIADILLSH</sequence>
<reference evidence="4" key="1">
    <citation type="journal article" date="2019" name="Int. J. Syst. Evol. Microbiol.">
        <title>The Global Catalogue of Microorganisms (GCM) 10K type strain sequencing project: providing services to taxonomists for standard genome sequencing and annotation.</title>
        <authorList>
            <consortium name="The Broad Institute Genomics Platform"/>
            <consortium name="The Broad Institute Genome Sequencing Center for Infectious Disease"/>
            <person name="Wu L."/>
            <person name="Ma J."/>
        </authorList>
    </citation>
    <scope>NUCLEOTIDE SEQUENCE [LARGE SCALE GENOMIC DNA]</scope>
    <source>
        <strain evidence="4">CGMCC 1.13587</strain>
    </source>
</reference>
<feature type="compositionally biased region" description="Basic and acidic residues" evidence="1">
    <location>
        <begin position="26"/>
        <end position="78"/>
    </location>
</feature>
<organism evidence="3 4">
    <name type="scientific">Rhodanobacter terrae</name>
    <dbReference type="NCBI Taxonomy" id="418647"/>
    <lineage>
        <taxon>Bacteria</taxon>
        <taxon>Pseudomonadati</taxon>
        <taxon>Pseudomonadota</taxon>
        <taxon>Gammaproteobacteria</taxon>
        <taxon>Lysobacterales</taxon>
        <taxon>Rhodanobacteraceae</taxon>
        <taxon>Rhodanobacter</taxon>
    </lineage>
</organism>
<protein>
    <submittedName>
        <fullName evidence="3">RcnB family protein</fullName>
    </submittedName>
</protein>
<dbReference type="RefSeq" id="WP_377325868.1">
    <property type="nucleotide sequence ID" value="NZ_JBHSNG010000005.1"/>
</dbReference>
<dbReference type="Gene3D" id="3.10.450.160">
    <property type="entry name" value="inner membrane protein cigr"/>
    <property type="match status" value="1"/>
</dbReference>
<evidence type="ECO:0000313" key="3">
    <source>
        <dbReference type="EMBL" id="MFC5580926.1"/>
    </source>
</evidence>
<accession>A0ABW0SX58</accession>
<proteinExistence type="predicted"/>
<gene>
    <name evidence="3" type="ORF">ACFPPB_07350</name>
</gene>
<evidence type="ECO:0000313" key="4">
    <source>
        <dbReference type="Proteomes" id="UP001596111"/>
    </source>
</evidence>
<dbReference type="InterPro" id="IPR024572">
    <property type="entry name" value="RcnB"/>
</dbReference>
<keyword evidence="2" id="KW-0732">Signal</keyword>
<evidence type="ECO:0000256" key="1">
    <source>
        <dbReference type="SAM" id="MobiDB-lite"/>
    </source>
</evidence>
<dbReference type="EMBL" id="JBHSNG010000005">
    <property type="protein sequence ID" value="MFC5580926.1"/>
    <property type="molecule type" value="Genomic_DNA"/>
</dbReference>
<feature type="chain" id="PRO_5045692647" evidence="2">
    <location>
        <begin position="21"/>
        <end position="160"/>
    </location>
</feature>
<name>A0ABW0SX58_9GAMM</name>
<feature type="region of interest" description="Disordered" evidence="1">
    <location>
        <begin position="22"/>
        <end position="78"/>
    </location>
</feature>
<comment type="caution">
    <text evidence="3">The sequence shown here is derived from an EMBL/GenBank/DDBJ whole genome shotgun (WGS) entry which is preliminary data.</text>
</comment>
<dbReference type="Pfam" id="PF11776">
    <property type="entry name" value="RcnB"/>
    <property type="match status" value="1"/>
</dbReference>